<evidence type="ECO:0000313" key="1">
    <source>
        <dbReference type="EMBL" id="KAJ3221596.1"/>
    </source>
</evidence>
<evidence type="ECO:0000313" key="2">
    <source>
        <dbReference type="Proteomes" id="UP001211065"/>
    </source>
</evidence>
<sequence length="188" mass="22034">MANNLQFEKILMKLKTIGNEIKGLDSLEFEEKCNRDLESSFELKIMQSLFIIVQTNPMVSGNTTEDDLNRNPLQSEKEEHRWIRCANCWENVSVDTLRESFIALTPGTINDETTEFLESLSVGFENMQYTDDLARNELIKCQKWIAEVISWQKANKQLTPVKENLKKSMKSMESWRSIQKRFNIRFLD</sequence>
<dbReference type="AlphaFoldDB" id="A0AAD5XWD4"/>
<proteinExistence type="predicted"/>
<comment type="caution">
    <text evidence="1">The sequence shown here is derived from an EMBL/GenBank/DDBJ whole genome shotgun (WGS) entry which is preliminary data.</text>
</comment>
<protein>
    <submittedName>
        <fullName evidence="1">Uncharacterized protein</fullName>
    </submittedName>
</protein>
<name>A0AAD5XWD4_9FUNG</name>
<organism evidence="1 2">
    <name type="scientific">Clydaea vesicula</name>
    <dbReference type="NCBI Taxonomy" id="447962"/>
    <lineage>
        <taxon>Eukaryota</taxon>
        <taxon>Fungi</taxon>
        <taxon>Fungi incertae sedis</taxon>
        <taxon>Chytridiomycota</taxon>
        <taxon>Chytridiomycota incertae sedis</taxon>
        <taxon>Chytridiomycetes</taxon>
        <taxon>Lobulomycetales</taxon>
        <taxon>Lobulomycetaceae</taxon>
        <taxon>Clydaea</taxon>
    </lineage>
</organism>
<gene>
    <name evidence="1" type="ORF">HK099_003356</name>
</gene>
<keyword evidence="2" id="KW-1185">Reference proteome</keyword>
<accession>A0AAD5XWD4</accession>
<reference evidence="1" key="1">
    <citation type="submission" date="2020-05" db="EMBL/GenBank/DDBJ databases">
        <title>Phylogenomic resolution of chytrid fungi.</title>
        <authorList>
            <person name="Stajich J.E."/>
            <person name="Amses K."/>
            <person name="Simmons R."/>
            <person name="Seto K."/>
            <person name="Myers J."/>
            <person name="Bonds A."/>
            <person name="Quandt C.A."/>
            <person name="Barry K."/>
            <person name="Liu P."/>
            <person name="Grigoriev I."/>
            <person name="Longcore J.E."/>
            <person name="James T.Y."/>
        </authorList>
    </citation>
    <scope>NUCLEOTIDE SEQUENCE</scope>
    <source>
        <strain evidence="1">JEL0476</strain>
    </source>
</reference>
<dbReference type="Proteomes" id="UP001211065">
    <property type="component" value="Unassembled WGS sequence"/>
</dbReference>
<dbReference type="EMBL" id="JADGJW010000220">
    <property type="protein sequence ID" value="KAJ3221596.1"/>
    <property type="molecule type" value="Genomic_DNA"/>
</dbReference>